<reference evidence="1" key="1">
    <citation type="submission" date="2022-10" db="EMBL/GenBank/DDBJ databases">
        <title>The complete genomes of actinobacterial strains from the NBC collection.</title>
        <authorList>
            <person name="Joergensen T.S."/>
            <person name="Alvarez Arevalo M."/>
            <person name="Sterndorff E.B."/>
            <person name="Faurdal D."/>
            <person name="Vuksanovic O."/>
            <person name="Mourched A.-S."/>
            <person name="Charusanti P."/>
            <person name="Shaw S."/>
            <person name="Blin K."/>
            <person name="Weber T."/>
        </authorList>
    </citation>
    <scope>NUCLEOTIDE SEQUENCE</scope>
    <source>
        <strain evidence="1">NBC_01393</strain>
    </source>
</reference>
<sequence length="143" mass="15419">MITDERTAARKPAMAVFSALAHANSNDINLGDTPAGDKWREILSFVTYFPGRGTVRETAYLEGKAEGKAEGKVEGVAEGEAKGVLRVLEVRGLTVSDDVRTRITTCTDLDRLGDWLDRAGTVAHAEELFGEAPHSPESTSEQS</sequence>
<accession>A0AAU3HYF1</accession>
<evidence type="ECO:0008006" key="2">
    <source>
        <dbReference type="Google" id="ProtNLM"/>
    </source>
</evidence>
<dbReference type="AlphaFoldDB" id="A0AAU3HYF1"/>
<dbReference type="PANTHER" id="PTHR34613">
    <property type="entry name" value="SLL0800 PROTEIN"/>
    <property type="match status" value="1"/>
</dbReference>
<evidence type="ECO:0000313" key="1">
    <source>
        <dbReference type="EMBL" id="WTZ10640.1"/>
    </source>
</evidence>
<proteinExistence type="predicted"/>
<organism evidence="1">
    <name type="scientific">Streptomyces sp. NBC_01393</name>
    <dbReference type="NCBI Taxonomy" id="2903851"/>
    <lineage>
        <taxon>Bacteria</taxon>
        <taxon>Bacillati</taxon>
        <taxon>Actinomycetota</taxon>
        <taxon>Actinomycetes</taxon>
        <taxon>Kitasatosporales</taxon>
        <taxon>Streptomycetaceae</taxon>
        <taxon>Streptomyces</taxon>
    </lineage>
</organism>
<name>A0AAU3HYF1_9ACTN</name>
<dbReference type="EMBL" id="CP109546">
    <property type="protein sequence ID" value="WTZ10640.1"/>
    <property type="molecule type" value="Genomic_DNA"/>
</dbReference>
<gene>
    <name evidence="1" type="ORF">OG699_23255</name>
</gene>
<protein>
    <recommendedName>
        <fullName evidence="2">Transposase</fullName>
    </recommendedName>
</protein>
<dbReference type="PANTHER" id="PTHR34613:SF1">
    <property type="entry name" value="SLL6017 PROTEIN"/>
    <property type="match status" value="1"/>
</dbReference>